<sequence>MDVKLRAKIPFYLHLVEIRLQCKTGKHGGSVLLSPVIPPGFNPREVFWRHLSPTDHLVATFSRGSFDTSYQSCFHGRVQLLENFTLEISALELKDTGMFTCQMVDTQGHMKLHQFHLTVYEVASKPEVQVFVSRQDQKCAIFLSCDVSTGNNLTYSWMIDTGQEDLPNRTYRLYDSKRLLSMSLTPMDQYVSFTCVVTNPVRQERTSVIPWTRCLAKPGQEFKLNNGKIVIFVAASIIIMFTTGMICVYFFARTSDKIPAKGRQKADMHSEMILQLQEETGAAGNVQIGLQHSEETTGLILGHDKERNTRVNERSTVHFNPEMTVAHKVETIV</sequence>
<dbReference type="Pfam" id="PF07686">
    <property type="entry name" value="V-set"/>
    <property type="match status" value="1"/>
</dbReference>
<evidence type="ECO:0000313" key="7">
    <source>
        <dbReference type="EMBL" id="DBA13940.1"/>
    </source>
</evidence>
<dbReference type="SMART" id="SM00409">
    <property type="entry name" value="IG"/>
    <property type="match status" value="1"/>
</dbReference>
<dbReference type="InterPro" id="IPR013106">
    <property type="entry name" value="Ig_V-set"/>
</dbReference>
<dbReference type="InterPro" id="IPR036179">
    <property type="entry name" value="Ig-like_dom_sf"/>
</dbReference>
<keyword evidence="2" id="KW-0732">Signal</keyword>
<dbReference type="PROSITE" id="PS50835">
    <property type="entry name" value="IG_LIKE"/>
    <property type="match status" value="1"/>
</dbReference>
<evidence type="ECO:0000256" key="5">
    <source>
        <dbReference type="SAM" id="Phobius"/>
    </source>
</evidence>
<keyword evidence="5" id="KW-1133">Transmembrane helix</keyword>
<comment type="subcellular location">
    <subcellularLocation>
        <location evidence="1">Membrane</location>
    </subcellularLocation>
</comment>
<feature type="domain" description="Ig-like" evidence="6">
    <location>
        <begin position="126"/>
        <end position="207"/>
    </location>
</feature>
<proteinExistence type="predicted"/>
<dbReference type="GO" id="GO:0016020">
    <property type="term" value="C:membrane"/>
    <property type="evidence" value="ECO:0007669"/>
    <property type="project" value="UniProtKB-SubCell"/>
</dbReference>
<dbReference type="InterPro" id="IPR007110">
    <property type="entry name" value="Ig-like_dom"/>
</dbReference>
<dbReference type="Gene3D" id="2.60.40.10">
    <property type="entry name" value="Immunoglobulins"/>
    <property type="match status" value="2"/>
</dbReference>
<keyword evidence="5" id="KW-0812">Transmembrane</keyword>
<keyword evidence="4" id="KW-0325">Glycoprotein</keyword>
<name>A0AAV2ZN56_PYXAD</name>
<dbReference type="InterPro" id="IPR013783">
    <property type="entry name" value="Ig-like_fold"/>
</dbReference>
<comment type="caution">
    <text evidence="7">The sequence shown here is derived from an EMBL/GenBank/DDBJ whole genome shotgun (WGS) entry which is preliminary data.</text>
</comment>
<reference evidence="7" key="1">
    <citation type="thesis" date="2020" institute="ProQuest LLC" country="789 East Eisenhower Parkway, Ann Arbor, MI, USA">
        <title>Comparative Genomics and Chromosome Evolution.</title>
        <authorList>
            <person name="Mudd A.B."/>
        </authorList>
    </citation>
    <scope>NUCLEOTIDE SEQUENCE</scope>
    <source>
        <strain evidence="7">1538</strain>
        <tissue evidence="7">Blood</tissue>
    </source>
</reference>
<dbReference type="Proteomes" id="UP001181693">
    <property type="component" value="Unassembled WGS sequence"/>
</dbReference>
<dbReference type="AlphaFoldDB" id="A0AAV2ZN56"/>
<feature type="transmembrane region" description="Helical" evidence="5">
    <location>
        <begin position="229"/>
        <end position="252"/>
    </location>
</feature>
<evidence type="ECO:0000259" key="6">
    <source>
        <dbReference type="PROSITE" id="PS50835"/>
    </source>
</evidence>
<organism evidence="7 8">
    <name type="scientific">Pyxicephalus adspersus</name>
    <name type="common">African bullfrog</name>
    <dbReference type="NCBI Taxonomy" id="30357"/>
    <lineage>
        <taxon>Eukaryota</taxon>
        <taxon>Metazoa</taxon>
        <taxon>Chordata</taxon>
        <taxon>Craniata</taxon>
        <taxon>Vertebrata</taxon>
        <taxon>Euteleostomi</taxon>
        <taxon>Amphibia</taxon>
        <taxon>Batrachia</taxon>
        <taxon>Anura</taxon>
        <taxon>Neobatrachia</taxon>
        <taxon>Ranoidea</taxon>
        <taxon>Pyxicephalidae</taxon>
        <taxon>Pyxicephalinae</taxon>
        <taxon>Pyxicephalus</taxon>
    </lineage>
</organism>
<dbReference type="InterPro" id="IPR015631">
    <property type="entry name" value="CD2/SLAM_rcpt"/>
</dbReference>
<evidence type="ECO:0000313" key="8">
    <source>
        <dbReference type="Proteomes" id="UP001181693"/>
    </source>
</evidence>
<evidence type="ECO:0000256" key="3">
    <source>
        <dbReference type="ARBA" id="ARBA00023136"/>
    </source>
</evidence>
<gene>
    <name evidence="7" type="ORF">GDO54_004964</name>
</gene>
<dbReference type="PANTHER" id="PTHR12080">
    <property type="entry name" value="SIGNALING LYMPHOCYTIC ACTIVATION MOLECULE"/>
    <property type="match status" value="1"/>
</dbReference>
<evidence type="ECO:0000256" key="1">
    <source>
        <dbReference type="ARBA" id="ARBA00004370"/>
    </source>
</evidence>
<keyword evidence="3 5" id="KW-0472">Membrane</keyword>
<keyword evidence="8" id="KW-1185">Reference proteome</keyword>
<dbReference type="SUPFAM" id="SSF48726">
    <property type="entry name" value="Immunoglobulin"/>
    <property type="match status" value="2"/>
</dbReference>
<dbReference type="EMBL" id="DYDO01000013">
    <property type="protein sequence ID" value="DBA13940.1"/>
    <property type="molecule type" value="Genomic_DNA"/>
</dbReference>
<dbReference type="InterPro" id="IPR003599">
    <property type="entry name" value="Ig_sub"/>
</dbReference>
<evidence type="ECO:0000256" key="2">
    <source>
        <dbReference type="ARBA" id="ARBA00022729"/>
    </source>
</evidence>
<dbReference type="PANTHER" id="PTHR12080:SF92">
    <property type="entry name" value="SLAM FAMILY MEMBER 8"/>
    <property type="match status" value="1"/>
</dbReference>
<protein>
    <recommendedName>
        <fullName evidence="6">Ig-like domain-containing protein</fullName>
    </recommendedName>
</protein>
<evidence type="ECO:0000256" key="4">
    <source>
        <dbReference type="ARBA" id="ARBA00023180"/>
    </source>
</evidence>
<accession>A0AAV2ZN56</accession>
<dbReference type="CDD" id="cd00096">
    <property type="entry name" value="Ig"/>
    <property type="match status" value="1"/>
</dbReference>